<reference evidence="3" key="1">
    <citation type="submission" date="2021-06" db="EMBL/GenBank/DDBJ databases">
        <authorList>
            <person name="Criscuolo A."/>
        </authorList>
    </citation>
    <scope>NUCLEOTIDE SEQUENCE</scope>
    <source>
        <strain evidence="3">CIP111803</strain>
    </source>
</reference>
<protein>
    <recommendedName>
        <fullName evidence="2">HTH marR-type domain-containing protein</fullName>
    </recommendedName>
</protein>
<accession>A0A916JRY4</accession>
<dbReference type="Pfam" id="PF01047">
    <property type="entry name" value="MarR"/>
    <property type="match status" value="1"/>
</dbReference>
<proteinExistence type="predicted"/>
<name>A0A916JRY4_9MICO</name>
<gene>
    <name evidence="3" type="ORF">LEUCIP111803_00140</name>
</gene>
<feature type="domain" description="HTH marR-type" evidence="2">
    <location>
        <begin position="37"/>
        <end position="173"/>
    </location>
</feature>
<dbReference type="SMART" id="SM00347">
    <property type="entry name" value="HTH_MARR"/>
    <property type="match status" value="1"/>
</dbReference>
<sequence length="185" mass="20261">MAAPLEETPPAGVDPAAASPVGTGSADAEPRWLSPEERRTWMRLIGLTTLLPGELEAQLKRDAGLSLFEYHVLAMLSEAEERTRSMSDLAFWSTSSLSRLSHVVTRLEKQGWVRRVACPDDGRATNAVLTDAGVAHLEQHAPAHVAEVRRIIFDGLDEAEVRVMGEALGKILDRIDPAMLRQTET</sequence>
<evidence type="ECO:0000256" key="1">
    <source>
        <dbReference type="SAM" id="MobiDB-lite"/>
    </source>
</evidence>
<dbReference type="PROSITE" id="PS50995">
    <property type="entry name" value="HTH_MARR_2"/>
    <property type="match status" value="1"/>
</dbReference>
<dbReference type="GO" id="GO:0003700">
    <property type="term" value="F:DNA-binding transcription factor activity"/>
    <property type="evidence" value="ECO:0007669"/>
    <property type="project" value="InterPro"/>
</dbReference>
<evidence type="ECO:0000313" key="4">
    <source>
        <dbReference type="Proteomes" id="UP000693892"/>
    </source>
</evidence>
<dbReference type="AlphaFoldDB" id="A0A916JRY4"/>
<dbReference type="GO" id="GO:0006950">
    <property type="term" value="P:response to stress"/>
    <property type="evidence" value="ECO:0007669"/>
    <property type="project" value="TreeGrafter"/>
</dbReference>
<dbReference type="RefSeq" id="WP_236021660.1">
    <property type="nucleotide sequence ID" value="NZ_CAJVAP010000002.1"/>
</dbReference>
<feature type="region of interest" description="Disordered" evidence="1">
    <location>
        <begin position="1"/>
        <end position="33"/>
    </location>
</feature>
<organism evidence="3 4">
    <name type="scientific">Leucobacter soli</name>
    <dbReference type="NCBI Taxonomy" id="2812850"/>
    <lineage>
        <taxon>Bacteria</taxon>
        <taxon>Bacillati</taxon>
        <taxon>Actinomycetota</taxon>
        <taxon>Actinomycetes</taxon>
        <taxon>Micrococcales</taxon>
        <taxon>Microbacteriaceae</taxon>
        <taxon>Leucobacter</taxon>
    </lineage>
</organism>
<dbReference type="PANTHER" id="PTHR33164">
    <property type="entry name" value="TRANSCRIPTIONAL REGULATOR, MARR FAMILY"/>
    <property type="match status" value="1"/>
</dbReference>
<dbReference type="InterPro" id="IPR039422">
    <property type="entry name" value="MarR/SlyA-like"/>
</dbReference>
<dbReference type="Proteomes" id="UP000693892">
    <property type="component" value="Unassembled WGS sequence"/>
</dbReference>
<evidence type="ECO:0000313" key="3">
    <source>
        <dbReference type="EMBL" id="CAG7597453.1"/>
    </source>
</evidence>
<evidence type="ECO:0000259" key="2">
    <source>
        <dbReference type="PROSITE" id="PS50995"/>
    </source>
</evidence>
<dbReference type="InterPro" id="IPR000835">
    <property type="entry name" value="HTH_MarR-typ"/>
</dbReference>
<dbReference type="PANTHER" id="PTHR33164:SF99">
    <property type="entry name" value="MARR FAMILY REGULATORY PROTEIN"/>
    <property type="match status" value="1"/>
</dbReference>
<dbReference type="EMBL" id="CAJVAP010000002">
    <property type="protein sequence ID" value="CAG7597453.1"/>
    <property type="molecule type" value="Genomic_DNA"/>
</dbReference>
<keyword evidence="4" id="KW-1185">Reference proteome</keyword>
<comment type="caution">
    <text evidence="3">The sequence shown here is derived from an EMBL/GenBank/DDBJ whole genome shotgun (WGS) entry which is preliminary data.</text>
</comment>